<dbReference type="NCBIfam" id="NF006878">
    <property type="entry name" value="PRK09375.1-2"/>
    <property type="match status" value="1"/>
</dbReference>
<dbReference type="UniPathway" id="UPA00253">
    <property type="reaction ID" value="UER00327"/>
</dbReference>
<dbReference type="PANTHER" id="PTHR30573">
    <property type="entry name" value="QUINOLINATE SYNTHETASE A"/>
    <property type="match status" value="1"/>
</dbReference>
<comment type="catalytic activity">
    <reaction evidence="9">
        <text>iminosuccinate + dihydroxyacetone phosphate = quinolinate + phosphate + 2 H2O + H(+)</text>
        <dbReference type="Rhea" id="RHEA:25888"/>
        <dbReference type="ChEBI" id="CHEBI:15377"/>
        <dbReference type="ChEBI" id="CHEBI:15378"/>
        <dbReference type="ChEBI" id="CHEBI:29959"/>
        <dbReference type="ChEBI" id="CHEBI:43474"/>
        <dbReference type="ChEBI" id="CHEBI:57642"/>
        <dbReference type="ChEBI" id="CHEBI:77875"/>
        <dbReference type="EC" id="2.5.1.72"/>
    </reaction>
</comment>
<keyword evidence="11" id="KW-1185">Reference proteome</keyword>
<dbReference type="KEGG" id="xau:Xaut_1183"/>
<evidence type="ECO:0000256" key="4">
    <source>
        <dbReference type="ARBA" id="ARBA00022642"/>
    </source>
</evidence>
<feature type="binding site" evidence="9">
    <location>
        <position position="219"/>
    </location>
    <ligand>
        <name>[4Fe-4S] cluster</name>
        <dbReference type="ChEBI" id="CHEBI:49883"/>
    </ligand>
</feature>
<evidence type="ECO:0000256" key="3">
    <source>
        <dbReference type="ARBA" id="ARBA00022485"/>
    </source>
</evidence>
<evidence type="ECO:0000256" key="9">
    <source>
        <dbReference type="HAMAP-Rule" id="MF_00568"/>
    </source>
</evidence>
<dbReference type="GO" id="GO:0032259">
    <property type="term" value="P:methylation"/>
    <property type="evidence" value="ECO:0007669"/>
    <property type="project" value="UniProtKB-KW"/>
</dbReference>
<dbReference type="GO" id="GO:0034628">
    <property type="term" value="P:'de novo' NAD+ biosynthetic process from L-aspartate"/>
    <property type="evidence" value="ECO:0007669"/>
    <property type="project" value="TreeGrafter"/>
</dbReference>
<feature type="binding site" evidence="9">
    <location>
        <position position="71"/>
    </location>
    <ligand>
        <name>iminosuccinate</name>
        <dbReference type="ChEBI" id="CHEBI:77875"/>
    </ligand>
</feature>
<reference evidence="10 11" key="1">
    <citation type="submission" date="2007-07" db="EMBL/GenBank/DDBJ databases">
        <title>Complete sequence of chromosome of Xanthobacter autotrophicus Py2.</title>
        <authorList>
            <consortium name="US DOE Joint Genome Institute"/>
            <person name="Copeland A."/>
            <person name="Lucas S."/>
            <person name="Lapidus A."/>
            <person name="Barry K."/>
            <person name="Glavina del Rio T."/>
            <person name="Hammon N."/>
            <person name="Israni S."/>
            <person name="Dalin E."/>
            <person name="Tice H."/>
            <person name="Pitluck S."/>
            <person name="Sims D."/>
            <person name="Brettin T."/>
            <person name="Bruce D."/>
            <person name="Detter J.C."/>
            <person name="Han C."/>
            <person name="Tapia R."/>
            <person name="Brainard J."/>
            <person name="Schmutz J."/>
            <person name="Larimer F."/>
            <person name="Land M."/>
            <person name="Hauser L."/>
            <person name="Kyrpides N."/>
            <person name="Kim E."/>
            <person name="Ensigns S.A."/>
            <person name="Richardson P."/>
        </authorList>
    </citation>
    <scope>NUCLEOTIDE SEQUENCE [LARGE SCALE GENOMIC DNA]</scope>
    <source>
        <strain evidence="11">ATCC BAA-1158 / Py2</strain>
    </source>
</reference>
<feature type="binding site" evidence="9">
    <location>
        <position position="305"/>
    </location>
    <ligand>
        <name>[4Fe-4S] cluster</name>
        <dbReference type="ChEBI" id="CHEBI:49883"/>
    </ligand>
</feature>
<name>A7IEI9_XANP2</name>
<keyword evidence="4 9" id="KW-0662">Pyridine nucleotide biosynthesis</keyword>
<keyword evidence="10" id="KW-0489">Methyltransferase</keyword>
<evidence type="ECO:0000256" key="8">
    <source>
        <dbReference type="ARBA" id="ARBA00023014"/>
    </source>
</evidence>
<evidence type="ECO:0000313" key="11">
    <source>
        <dbReference type="Proteomes" id="UP000002417"/>
    </source>
</evidence>
<comment type="cofactor">
    <cofactor evidence="9">
        <name>[4Fe-4S] cluster</name>
        <dbReference type="ChEBI" id="CHEBI:49883"/>
    </cofactor>
    <text evidence="9">Binds 1 [4Fe-4S] cluster per subunit.</text>
</comment>
<feature type="binding site" evidence="9">
    <location>
        <position position="134"/>
    </location>
    <ligand>
        <name>[4Fe-4S] cluster</name>
        <dbReference type="ChEBI" id="CHEBI:49883"/>
    </ligand>
</feature>
<comment type="similarity">
    <text evidence="9">Belongs to the quinolinate synthase family. Type 2 subfamily.</text>
</comment>
<gene>
    <name evidence="9" type="primary">nadA</name>
    <name evidence="10" type="ordered locus">Xaut_1183</name>
</gene>
<dbReference type="InterPro" id="IPR023066">
    <property type="entry name" value="Quinolinate_synth_type2"/>
</dbReference>
<dbReference type="EMBL" id="CP000781">
    <property type="protein sequence ID" value="ABS66432.1"/>
    <property type="molecule type" value="Genomic_DNA"/>
</dbReference>
<dbReference type="HOGENOM" id="CLU_047382_0_0_5"/>
<dbReference type="NCBIfam" id="TIGR00550">
    <property type="entry name" value="nadA"/>
    <property type="match status" value="1"/>
</dbReference>
<keyword evidence="7 9" id="KW-0408">Iron</keyword>
<evidence type="ECO:0000313" key="10">
    <source>
        <dbReference type="EMBL" id="ABS66432.1"/>
    </source>
</evidence>
<feature type="binding site" evidence="9">
    <location>
        <position position="177"/>
    </location>
    <ligand>
        <name>iminosuccinate</name>
        <dbReference type="ChEBI" id="CHEBI:77875"/>
    </ligand>
</feature>
<dbReference type="Proteomes" id="UP000002417">
    <property type="component" value="Chromosome"/>
</dbReference>
<dbReference type="STRING" id="78245.Xaut_1183"/>
<comment type="pathway">
    <text evidence="1 9">Cofactor biosynthesis; NAD(+) biosynthesis; quinolinate from iminoaspartate: step 1/1.</text>
</comment>
<organism evidence="10 11">
    <name type="scientific">Xanthobacter autotrophicus (strain ATCC BAA-1158 / Py2)</name>
    <dbReference type="NCBI Taxonomy" id="78245"/>
    <lineage>
        <taxon>Bacteria</taxon>
        <taxon>Pseudomonadati</taxon>
        <taxon>Pseudomonadota</taxon>
        <taxon>Alphaproteobacteria</taxon>
        <taxon>Hyphomicrobiales</taxon>
        <taxon>Xanthobacteraceae</taxon>
        <taxon>Xanthobacter</taxon>
    </lineage>
</organism>
<dbReference type="GO" id="GO:0051539">
    <property type="term" value="F:4 iron, 4 sulfur cluster binding"/>
    <property type="evidence" value="ECO:0007669"/>
    <property type="project" value="UniProtKB-KW"/>
</dbReference>
<evidence type="ECO:0000256" key="6">
    <source>
        <dbReference type="ARBA" id="ARBA00022723"/>
    </source>
</evidence>
<proteinExistence type="inferred from homology"/>
<keyword evidence="9" id="KW-0963">Cytoplasm</keyword>
<dbReference type="GO" id="GO:0008168">
    <property type="term" value="F:methyltransferase activity"/>
    <property type="evidence" value="ECO:0007669"/>
    <property type="project" value="UniProtKB-KW"/>
</dbReference>
<dbReference type="Pfam" id="PF02445">
    <property type="entry name" value="NadA"/>
    <property type="match status" value="1"/>
</dbReference>
<feature type="binding site" evidence="9">
    <location>
        <position position="262"/>
    </location>
    <ligand>
        <name>iminosuccinate</name>
        <dbReference type="ChEBI" id="CHEBI:77875"/>
    </ligand>
</feature>
<evidence type="ECO:0000256" key="1">
    <source>
        <dbReference type="ARBA" id="ARBA00005065"/>
    </source>
</evidence>
<keyword evidence="8 9" id="KW-0411">Iron-sulfur</keyword>
<accession>A7IEI9</accession>
<dbReference type="eggNOG" id="COG0379">
    <property type="taxonomic scope" value="Bacteria"/>
</dbReference>
<dbReference type="HAMAP" id="MF_00568">
    <property type="entry name" value="NadA_type2"/>
    <property type="match status" value="1"/>
</dbReference>
<feature type="binding site" evidence="9">
    <location>
        <begin position="160"/>
        <end position="162"/>
    </location>
    <ligand>
        <name>iminosuccinate</name>
        <dbReference type="ChEBI" id="CHEBI:77875"/>
    </ligand>
</feature>
<feature type="binding site" evidence="9">
    <location>
        <position position="89"/>
    </location>
    <ligand>
        <name>iminosuccinate</name>
        <dbReference type="ChEBI" id="CHEBI:77875"/>
    </ligand>
</feature>
<keyword evidence="6 9" id="KW-0479">Metal-binding</keyword>
<keyword evidence="5 9" id="KW-0808">Transferase</keyword>
<dbReference type="SUPFAM" id="SSF142754">
    <property type="entry name" value="NadA-like"/>
    <property type="match status" value="1"/>
</dbReference>
<dbReference type="NCBIfam" id="NF006879">
    <property type="entry name" value="PRK09375.1-4"/>
    <property type="match status" value="1"/>
</dbReference>
<dbReference type="Gene3D" id="3.40.50.10800">
    <property type="entry name" value="NadA-like"/>
    <property type="match status" value="3"/>
</dbReference>
<dbReference type="EC" id="2.5.1.72" evidence="2 9"/>
<sequence>MVALAQPALAETSLAGGPLAGNALSEAFARTTALYERVRRVVPPADWAFFAEDAEAILSLKRERNAVILAHNYQTPEIFHCVADIVGDSLALAREAMRVDADVIVLAGVYFMAETAKLLNPGKTVLIPDQGAGCSLADSITAQDVRLMRQAYPGLPVIAYVNTSAAVKAEVDVCCTSGNAARIVKSFGVPKVIMLPDQYLAKNVAAETGIEIISWAGQCEVHERFTAQDVRELRIANPGVTVLVHPECPPDVVAEADFAGSTAAMSDYVGQKRPPRVVLLTECSMSDNVAVNYPDIDFVRPCNLCPHMKKITLANIRKALEGNVHEVTIAADVADRARASVERMLAL</sequence>
<keyword evidence="3 9" id="KW-0004">4Fe-4S</keyword>
<dbReference type="AlphaFoldDB" id="A7IEI9"/>
<evidence type="ECO:0000256" key="2">
    <source>
        <dbReference type="ARBA" id="ARBA00012669"/>
    </source>
</evidence>
<dbReference type="OrthoDB" id="9801204at2"/>
<comment type="function">
    <text evidence="9">Catalyzes the condensation of iminoaspartate with dihydroxyacetone phosphate to form quinolinate.</text>
</comment>
<dbReference type="InterPro" id="IPR036094">
    <property type="entry name" value="NadA_sf"/>
</dbReference>
<dbReference type="InterPro" id="IPR003473">
    <property type="entry name" value="NadA"/>
</dbReference>
<dbReference type="GO" id="GO:0008987">
    <property type="term" value="F:quinolinate synthetase A activity"/>
    <property type="evidence" value="ECO:0007669"/>
    <property type="project" value="UniProtKB-UniRule"/>
</dbReference>
<dbReference type="PhylomeDB" id="A7IEI9"/>
<dbReference type="PANTHER" id="PTHR30573:SF0">
    <property type="entry name" value="QUINOLINATE SYNTHASE, CHLOROPLASTIC"/>
    <property type="match status" value="1"/>
</dbReference>
<protein>
    <recommendedName>
        <fullName evidence="2 9">Quinolinate synthase</fullName>
        <ecNumber evidence="2 9">2.5.1.72</ecNumber>
    </recommendedName>
</protein>
<feature type="binding site" evidence="9">
    <location>
        <begin position="245"/>
        <end position="247"/>
    </location>
    <ligand>
        <name>iminosuccinate</name>
        <dbReference type="ChEBI" id="CHEBI:77875"/>
    </ligand>
</feature>
<evidence type="ECO:0000256" key="5">
    <source>
        <dbReference type="ARBA" id="ARBA00022679"/>
    </source>
</evidence>
<dbReference type="GO" id="GO:0046872">
    <property type="term" value="F:metal ion binding"/>
    <property type="evidence" value="ECO:0007669"/>
    <property type="project" value="UniProtKB-KW"/>
</dbReference>
<comment type="subcellular location">
    <subcellularLocation>
        <location evidence="9">Cytoplasm</location>
    </subcellularLocation>
</comment>
<evidence type="ECO:0000256" key="7">
    <source>
        <dbReference type="ARBA" id="ARBA00023004"/>
    </source>
</evidence>
<dbReference type="GO" id="GO:0005829">
    <property type="term" value="C:cytosol"/>
    <property type="evidence" value="ECO:0007669"/>
    <property type="project" value="TreeGrafter"/>
</dbReference>